<dbReference type="InterPro" id="IPR000551">
    <property type="entry name" value="MerR-type_HTH_dom"/>
</dbReference>
<dbReference type="InterPro" id="IPR009061">
    <property type="entry name" value="DNA-bd_dom_put_sf"/>
</dbReference>
<keyword evidence="4" id="KW-1185">Reference proteome</keyword>
<dbReference type="PANTHER" id="PTHR30204:SF92">
    <property type="entry name" value="HTH-TYPE TRANSCRIPTIONAL REGULATOR ZNTR"/>
    <property type="match status" value="1"/>
</dbReference>
<evidence type="ECO:0000313" key="3">
    <source>
        <dbReference type="EMBL" id="MFC5288446.1"/>
    </source>
</evidence>
<evidence type="ECO:0000259" key="2">
    <source>
        <dbReference type="PROSITE" id="PS50937"/>
    </source>
</evidence>
<feature type="domain" description="HTH merR-type" evidence="2">
    <location>
        <begin position="1"/>
        <end position="68"/>
    </location>
</feature>
<accession>A0ABW0ENV4</accession>
<proteinExistence type="predicted"/>
<dbReference type="PRINTS" id="PR00040">
    <property type="entry name" value="HTHMERR"/>
</dbReference>
<dbReference type="PROSITE" id="PS50937">
    <property type="entry name" value="HTH_MERR_2"/>
    <property type="match status" value="1"/>
</dbReference>
<name>A0ABW0ENV4_9PSEU</name>
<dbReference type="SUPFAM" id="SSF46955">
    <property type="entry name" value="Putative DNA-binding domain"/>
    <property type="match status" value="1"/>
</dbReference>
<dbReference type="Pfam" id="PF13411">
    <property type="entry name" value="MerR_1"/>
    <property type="match status" value="1"/>
</dbReference>
<dbReference type="EMBL" id="JBHSKF010000006">
    <property type="protein sequence ID" value="MFC5288446.1"/>
    <property type="molecule type" value="Genomic_DNA"/>
</dbReference>
<sequence>MRISQFATRTGVPATTLRFYEAEGLLPAKRTPSGYRVYDEDDFQRLTFISVAKNLGLALEDIAELLPVWESGACREVRADLRQRVAARIADAERRTIELATFATALRGALGHLDALPDRVERCDPECAFLDPAPATLAPRVPRWRTAAVACSLAADGVAERAERWQDLLAGGERDLIDDGLRVVVPADRASQVAALAVDEQRCCPFFDFRLHLDGPELVLEVRAPADGAALLDQLFGAG</sequence>
<dbReference type="InterPro" id="IPR047057">
    <property type="entry name" value="MerR_fam"/>
</dbReference>
<comment type="caution">
    <text evidence="3">The sequence shown here is derived from an EMBL/GenBank/DDBJ whole genome shotgun (WGS) entry which is preliminary data.</text>
</comment>
<dbReference type="RefSeq" id="WP_378248400.1">
    <property type="nucleotide sequence ID" value="NZ_JBHSKF010000006.1"/>
</dbReference>
<keyword evidence="1" id="KW-0238">DNA-binding</keyword>
<gene>
    <name evidence="3" type="ORF">ACFPM7_15400</name>
</gene>
<dbReference type="SMART" id="SM00422">
    <property type="entry name" value="HTH_MERR"/>
    <property type="match status" value="1"/>
</dbReference>
<dbReference type="Proteomes" id="UP001596157">
    <property type="component" value="Unassembled WGS sequence"/>
</dbReference>
<dbReference type="PANTHER" id="PTHR30204">
    <property type="entry name" value="REDOX-CYCLING DRUG-SENSING TRANSCRIPTIONAL ACTIVATOR SOXR"/>
    <property type="match status" value="1"/>
</dbReference>
<reference evidence="4" key="1">
    <citation type="journal article" date="2019" name="Int. J. Syst. Evol. Microbiol.">
        <title>The Global Catalogue of Microorganisms (GCM) 10K type strain sequencing project: providing services to taxonomists for standard genome sequencing and annotation.</title>
        <authorList>
            <consortium name="The Broad Institute Genomics Platform"/>
            <consortium name="The Broad Institute Genome Sequencing Center for Infectious Disease"/>
            <person name="Wu L."/>
            <person name="Ma J."/>
        </authorList>
    </citation>
    <scope>NUCLEOTIDE SEQUENCE [LARGE SCALE GENOMIC DNA]</scope>
    <source>
        <strain evidence="4">CCUG 59778</strain>
    </source>
</reference>
<organism evidence="3 4">
    <name type="scientific">Actinokineospora guangxiensis</name>
    <dbReference type="NCBI Taxonomy" id="1490288"/>
    <lineage>
        <taxon>Bacteria</taxon>
        <taxon>Bacillati</taxon>
        <taxon>Actinomycetota</taxon>
        <taxon>Actinomycetes</taxon>
        <taxon>Pseudonocardiales</taxon>
        <taxon>Pseudonocardiaceae</taxon>
        <taxon>Actinokineospora</taxon>
    </lineage>
</organism>
<evidence type="ECO:0000313" key="4">
    <source>
        <dbReference type="Proteomes" id="UP001596157"/>
    </source>
</evidence>
<dbReference type="Gene3D" id="1.10.1660.10">
    <property type="match status" value="1"/>
</dbReference>
<protein>
    <submittedName>
        <fullName evidence="3">MerR family transcriptional regulator</fullName>
    </submittedName>
</protein>
<evidence type="ECO:0000256" key="1">
    <source>
        <dbReference type="ARBA" id="ARBA00023125"/>
    </source>
</evidence>